<keyword evidence="13" id="KW-1185">Reference proteome</keyword>
<proteinExistence type="inferred from homology"/>
<evidence type="ECO:0000256" key="9">
    <source>
        <dbReference type="ARBA" id="ARBA00022842"/>
    </source>
</evidence>
<dbReference type="NCBIfam" id="TIGR01204">
    <property type="entry name" value="bioW"/>
    <property type="match status" value="1"/>
</dbReference>
<evidence type="ECO:0000313" key="13">
    <source>
        <dbReference type="Proteomes" id="UP000031189"/>
    </source>
</evidence>
<keyword evidence="5 11" id="KW-0436">Ligase</keyword>
<evidence type="ECO:0000256" key="10">
    <source>
        <dbReference type="ARBA" id="ARBA00049553"/>
    </source>
</evidence>
<keyword evidence="7 11" id="KW-0093">Biotin biosynthesis</keyword>
<dbReference type="Proteomes" id="UP000031189">
    <property type="component" value="Unassembled WGS sequence"/>
</dbReference>
<evidence type="ECO:0000256" key="11">
    <source>
        <dbReference type="HAMAP-Rule" id="MF_00668"/>
    </source>
</evidence>
<sequence length="259" mass="29582">MALHSIKMRSSKDNKHISGAESIVDEDNLETAVSRLIKRALTHSKGKAENINIKIEKLDEEKIIFLEPLKVTTVEVENTIQGFKCVKYLLNKLGIDDEKSNKILKIFKQASCMRGAILLDINTLERLEPDKDRGIRATYMDFENSNTDRLTKESGQNTHFIEALALATKVINCPYIIGEICYSDDPNYTAGYISSKKYGYVRIPHLKEFGDESGGRIFLYDSSLDNVQDCIDYIEKSKTIIRNNISQQTYMTYEEFLNL</sequence>
<dbReference type="GO" id="GO:0005524">
    <property type="term" value="F:ATP binding"/>
    <property type="evidence" value="ECO:0007669"/>
    <property type="project" value="UniProtKB-KW"/>
</dbReference>
<comment type="pathway">
    <text evidence="2 11">Metabolic intermediate metabolism; pimeloyl-CoA biosynthesis; pimeloyl-CoA from pimelate: step 1/1.</text>
</comment>
<reference evidence="12 13" key="1">
    <citation type="submission" date="2014-12" db="EMBL/GenBank/DDBJ databases">
        <title>Draft genome sequence of Terrisporobacter sp. 08-306576, isolated from the blood culture of a bacteremia patient.</title>
        <authorList>
            <person name="Lund L.C."/>
            <person name="Sydenham T.V."/>
            <person name="Hogh S.V."/>
            <person name="Skov M.N."/>
            <person name="Kemp M."/>
            <person name="Justesen U.S."/>
        </authorList>
    </citation>
    <scope>NUCLEOTIDE SEQUENCE [LARGE SCALE GENOMIC DNA]</scope>
    <source>
        <strain evidence="12 13">08-306576</strain>
    </source>
</reference>
<gene>
    <name evidence="11" type="primary">bioW</name>
    <name evidence="12" type="ORF">QX51_07215</name>
</gene>
<comment type="similarity">
    <text evidence="11">Belongs to the BioW family.</text>
</comment>
<dbReference type="GO" id="GO:0009102">
    <property type="term" value="P:biotin biosynthetic process"/>
    <property type="evidence" value="ECO:0007669"/>
    <property type="project" value="UniProtKB-UniRule"/>
</dbReference>
<dbReference type="STRING" id="1577792.QX51_07215"/>
<dbReference type="EMBL" id="JWHR01000068">
    <property type="protein sequence ID" value="KHS57614.1"/>
    <property type="molecule type" value="Genomic_DNA"/>
</dbReference>
<keyword evidence="9 11" id="KW-0460">Magnesium</keyword>
<dbReference type="UniPathway" id="UPA00999">
    <property type="reaction ID" value="UER00351"/>
</dbReference>
<accession>A0A0B3VY41</accession>
<evidence type="ECO:0000256" key="8">
    <source>
        <dbReference type="ARBA" id="ARBA00022840"/>
    </source>
</evidence>
<evidence type="ECO:0000313" key="12">
    <source>
        <dbReference type="EMBL" id="KHS57614.1"/>
    </source>
</evidence>
<dbReference type="NCBIfam" id="NF002360">
    <property type="entry name" value="PRK01322.1"/>
    <property type="match status" value="1"/>
</dbReference>
<dbReference type="HAMAP" id="MF_00668">
    <property type="entry name" value="BioW"/>
    <property type="match status" value="1"/>
</dbReference>
<dbReference type="InterPro" id="IPR005499">
    <property type="entry name" value="BioW"/>
</dbReference>
<comment type="cofactor">
    <cofactor evidence="1 11">
        <name>Mg(2+)</name>
        <dbReference type="ChEBI" id="CHEBI:18420"/>
    </cofactor>
</comment>
<evidence type="ECO:0000256" key="6">
    <source>
        <dbReference type="ARBA" id="ARBA00022741"/>
    </source>
</evidence>
<evidence type="ECO:0000256" key="3">
    <source>
        <dbReference type="ARBA" id="ARBA00011738"/>
    </source>
</evidence>
<evidence type="ECO:0000256" key="2">
    <source>
        <dbReference type="ARBA" id="ARBA00005075"/>
    </source>
</evidence>
<comment type="catalytic activity">
    <reaction evidence="10 11">
        <text>heptanedioate + ATP + CoA = 6-carboxyhexanoyl-CoA + AMP + diphosphate</text>
        <dbReference type="Rhea" id="RHEA:14781"/>
        <dbReference type="ChEBI" id="CHEBI:30616"/>
        <dbReference type="ChEBI" id="CHEBI:33019"/>
        <dbReference type="ChEBI" id="CHEBI:36165"/>
        <dbReference type="ChEBI" id="CHEBI:57287"/>
        <dbReference type="ChEBI" id="CHEBI:57360"/>
        <dbReference type="ChEBI" id="CHEBI:456215"/>
        <dbReference type="EC" id="6.2.1.14"/>
    </reaction>
</comment>
<dbReference type="GO" id="GO:0042410">
    <property type="term" value="F:6-carboxyhexanoate-CoA ligase activity"/>
    <property type="evidence" value="ECO:0007669"/>
    <property type="project" value="UniProtKB-UniRule"/>
</dbReference>
<protein>
    <recommendedName>
        <fullName evidence="4 11">6-carboxyhexanoate--CoA ligase</fullName>
        <ecNumber evidence="4 11">6.2.1.14</ecNumber>
    </recommendedName>
    <alternativeName>
        <fullName evidence="11">Pimeloyl-CoA synthase</fullName>
    </alternativeName>
</protein>
<dbReference type="GO" id="GO:0000287">
    <property type="term" value="F:magnesium ion binding"/>
    <property type="evidence" value="ECO:0007669"/>
    <property type="project" value="UniProtKB-UniRule"/>
</dbReference>
<keyword evidence="6 11" id="KW-0547">Nucleotide-binding</keyword>
<organism evidence="12 13">
    <name type="scientific">Terrisporobacter othiniensis</name>
    <dbReference type="NCBI Taxonomy" id="1577792"/>
    <lineage>
        <taxon>Bacteria</taxon>
        <taxon>Bacillati</taxon>
        <taxon>Bacillota</taxon>
        <taxon>Clostridia</taxon>
        <taxon>Peptostreptococcales</taxon>
        <taxon>Peptostreptococcaceae</taxon>
        <taxon>Terrisporobacter</taxon>
    </lineage>
</organism>
<keyword evidence="8 11" id="KW-0067">ATP-binding</keyword>
<dbReference type="AlphaFoldDB" id="A0A0B3VY41"/>
<dbReference type="Pfam" id="PF03744">
    <property type="entry name" value="BioW"/>
    <property type="match status" value="1"/>
</dbReference>
<dbReference type="RefSeq" id="WP_039679233.1">
    <property type="nucleotide sequence ID" value="NZ_JAWGXO010000023.1"/>
</dbReference>
<evidence type="ECO:0000256" key="7">
    <source>
        <dbReference type="ARBA" id="ARBA00022756"/>
    </source>
</evidence>
<dbReference type="OrthoDB" id="9792985at2"/>
<comment type="caution">
    <text evidence="12">The sequence shown here is derived from an EMBL/GenBank/DDBJ whole genome shotgun (WGS) entry which is preliminary data.</text>
</comment>
<comment type="function">
    <text evidence="11">Catalyzes the transformation of pimelate into pimeloyl-CoA with concomitant hydrolysis of ATP to AMP.</text>
</comment>
<evidence type="ECO:0000256" key="1">
    <source>
        <dbReference type="ARBA" id="ARBA00001946"/>
    </source>
</evidence>
<dbReference type="EC" id="6.2.1.14" evidence="4 11"/>
<evidence type="ECO:0000256" key="4">
    <source>
        <dbReference type="ARBA" id="ARBA00012984"/>
    </source>
</evidence>
<comment type="subunit">
    <text evidence="3 11">Homodimer.</text>
</comment>
<evidence type="ECO:0000256" key="5">
    <source>
        <dbReference type="ARBA" id="ARBA00022598"/>
    </source>
</evidence>
<name>A0A0B3VY41_9FIRM</name>